<name>A0AAV3R4A7_LITER</name>
<keyword evidence="2" id="KW-1185">Reference proteome</keyword>
<evidence type="ECO:0000313" key="1">
    <source>
        <dbReference type="EMBL" id="GAA0171224.1"/>
    </source>
</evidence>
<dbReference type="Proteomes" id="UP001454036">
    <property type="component" value="Unassembled WGS sequence"/>
</dbReference>
<proteinExistence type="predicted"/>
<reference evidence="1 2" key="1">
    <citation type="submission" date="2024-01" db="EMBL/GenBank/DDBJ databases">
        <title>The complete chloroplast genome sequence of Lithospermum erythrorhizon: insights into the phylogenetic relationship among Boraginaceae species and the maternal lineages of purple gromwells.</title>
        <authorList>
            <person name="Okada T."/>
            <person name="Watanabe K."/>
        </authorList>
    </citation>
    <scope>NUCLEOTIDE SEQUENCE [LARGE SCALE GENOMIC DNA]</scope>
</reference>
<gene>
    <name evidence="1" type="ORF">LIER_25309</name>
</gene>
<accession>A0AAV3R4A7</accession>
<sequence length="258" mass="29159">MNVLNCEDLQMLSKDFQEAMGDLNGVYYAPSAPSSPSASQTAPLCIDGPTQDTTTYYVNVVYAAYNILERRHLLKAPIDMNKHDSRWMLMGDFNALISGDERIVRNAPSSLSMAEFSQCLVDSQLYDDAFVRSKYTWTNGKLSQKDLTEFFDEKVKICESNIESSGLDSARMALQEAEAEHLRCLAIEDGYWSQKSGVKWLKEGDKSTTFYHSWVKQRTRKKAITDTLIDGEWITNPTKVVESIVDHFQTAFTSNING</sequence>
<evidence type="ECO:0000313" key="2">
    <source>
        <dbReference type="Proteomes" id="UP001454036"/>
    </source>
</evidence>
<organism evidence="1 2">
    <name type="scientific">Lithospermum erythrorhizon</name>
    <name type="common">Purple gromwell</name>
    <name type="synonym">Lithospermum officinale var. erythrorhizon</name>
    <dbReference type="NCBI Taxonomy" id="34254"/>
    <lineage>
        <taxon>Eukaryota</taxon>
        <taxon>Viridiplantae</taxon>
        <taxon>Streptophyta</taxon>
        <taxon>Embryophyta</taxon>
        <taxon>Tracheophyta</taxon>
        <taxon>Spermatophyta</taxon>
        <taxon>Magnoliopsida</taxon>
        <taxon>eudicotyledons</taxon>
        <taxon>Gunneridae</taxon>
        <taxon>Pentapetalae</taxon>
        <taxon>asterids</taxon>
        <taxon>lamiids</taxon>
        <taxon>Boraginales</taxon>
        <taxon>Boraginaceae</taxon>
        <taxon>Boraginoideae</taxon>
        <taxon>Lithospermeae</taxon>
        <taxon>Lithospermum</taxon>
    </lineage>
</organism>
<dbReference type="EMBL" id="BAABME010007580">
    <property type="protein sequence ID" value="GAA0171224.1"/>
    <property type="molecule type" value="Genomic_DNA"/>
</dbReference>
<comment type="caution">
    <text evidence="1">The sequence shown here is derived from an EMBL/GenBank/DDBJ whole genome shotgun (WGS) entry which is preliminary data.</text>
</comment>
<protein>
    <submittedName>
        <fullName evidence="1">Uncharacterized protein</fullName>
    </submittedName>
</protein>
<dbReference type="AlphaFoldDB" id="A0AAV3R4A7"/>